<evidence type="ECO:0000313" key="9">
    <source>
        <dbReference type="EMBL" id="SVA15328.1"/>
    </source>
</evidence>
<dbReference type="GO" id="GO:0055085">
    <property type="term" value="P:transmembrane transport"/>
    <property type="evidence" value="ECO:0007669"/>
    <property type="project" value="InterPro"/>
</dbReference>
<reference evidence="9" key="1">
    <citation type="submission" date="2018-05" db="EMBL/GenBank/DDBJ databases">
        <authorList>
            <person name="Lanie J.A."/>
            <person name="Ng W.-L."/>
            <person name="Kazmierczak K.M."/>
            <person name="Andrzejewski T.M."/>
            <person name="Davidsen T.M."/>
            <person name="Wayne K.J."/>
            <person name="Tettelin H."/>
            <person name="Glass J.I."/>
            <person name="Rusch D."/>
            <person name="Podicherti R."/>
            <person name="Tsui H.-C.T."/>
            <person name="Winkler M.E."/>
        </authorList>
    </citation>
    <scope>NUCLEOTIDE SEQUENCE</scope>
</reference>
<proteinExistence type="predicted"/>
<keyword evidence="6 7" id="KW-0472">Membrane</keyword>
<organism evidence="9">
    <name type="scientific">marine metagenome</name>
    <dbReference type="NCBI Taxonomy" id="408172"/>
    <lineage>
        <taxon>unclassified sequences</taxon>
        <taxon>metagenomes</taxon>
        <taxon>ecological metagenomes</taxon>
    </lineage>
</organism>
<evidence type="ECO:0000256" key="3">
    <source>
        <dbReference type="ARBA" id="ARBA00022475"/>
    </source>
</evidence>
<dbReference type="InterPro" id="IPR050366">
    <property type="entry name" value="BP-dependent_transpt_permease"/>
</dbReference>
<dbReference type="PANTHER" id="PTHR43386:SF1">
    <property type="entry name" value="D,D-DIPEPTIDE TRANSPORT SYSTEM PERMEASE PROTEIN DDPC-RELATED"/>
    <property type="match status" value="1"/>
</dbReference>
<gene>
    <name evidence="9" type="ORF">METZ01_LOCUS68182</name>
</gene>
<protein>
    <recommendedName>
        <fullName evidence="8">ABC transmembrane type-1 domain-containing protein</fullName>
    </recommendedName>
</protein>
<feature type="transmembrane region" description="Helical" evidence="7">
    <location>
        <begin position="63"/>
        <end position="87"/>
    </location>
</feature>
<evidence type="ECO:0000259" key="8">
    <source>
        <dbReference type="PROSITE" id="PS50928"/>
    </source>
</evidence>
<sequence length="263" mass="28444">MGLSVVSICLFIAAFANFLAPTGYDVGDLINSRQNPSWAHPFGTDAVGRDYLSRILYATRTSIIVAGSVSAITFTVGITLGTLGGYLGGWVDQIVVRIIEIATGIPTLLVAMFIMGFLGHDMHNVIIALGMSGWVVETRITRGQFLAFREREFVIAAQAIGASRLRVCLRHIFPNIIPILAVLLAFQIPAVIFAEAGLSFLGLGIDEPVPSLGKMVSTSLGYVRVYWHMGLFPSLMIAIITMGFTFMGDGLRDALDPTMNRES</sequence>
<keyword evidence="2" id="KW-0813">Transport</keyword>
<dbReference type="PANTHER" id="PTHR43386">
    <property type="entry name" value="OLIGOPEPTIDE TRANSPORT SYSTEM PERMEASE PROTEIN APPC"/>
    <property type="match status" value="1"/>
</dbReference>
<dbReference type="InterPro" id="IPR000515">
    <property type="entry name" value="MetI-like"/>
</dbReference>
<name>A0A381TIG2_9ZZZZ</name>
<dbReference type="EMBL" id="UINC01004573">
    <property type="protein sequence ID" value="SVA15328.1"/>
    <property type="molecule type" value="Genomic_DNA"/>
</dbReference>
<evidence type="ECO:0000256" key="6">
    <source>
        <dbReference type="ARBA" id="ARBA00023136"/>
    </source>
</evidence>
<evidence type="ECO:0000256" key="5">
    <source>
        <dbReference type="ARBA" id="ARBA00022989"/>
    </source>
</evidence>
<dbReference type="Gene3D" id="1.10.3720.10">
    <property type="entry name" value="MetI-like"/>
    <property type="match status" value="1"/>
</dbReference>
<evidence type="ECO:0000256" key="2">
    <source>
        <dbReference type="ARBA" id="ARBA00022448"/>
    </source>
</evidence>
<evidence type="ECO:0000256" key="1">
    <source>
        <dbReference type="ARBA" id="ARBA00004651"/>
    </source>
</evidence>
<feature type="transmembrane region" description="Helical" evidence="7">
    <location>
        <begin position="172"/>
        <end position="205"/>
    </location>
</feature>
<accession>A0A381TIG2</accession>
<dbReference type="CDD" id="cd06261">
    <property type="entry name" value="TM_PBP2"/>
    <property type="match status" value="1"/>
</dbReference>
<dbReference type="InterPro" id="IPR035906">
    <property type="entry name" value="MetI-like_sf"/>
</dbReference>
<comment type="subcellular location">
    <subcellularLocation>
        <location evidence="1">Cell membrane</location>
        <topology evidence="1">Multi-pass membrane protein</topology>
    </subcellularLocation>
</comment>
<feature type="transmembrane region" description="Helical" evidence="7">
    <location>
        <begin position="225"/>
        <end position="246"/>
    </location>
</feature>
<evidence type="ECO:0000256" key="7">
    <source>
        <dbReference type="SAM" id="Phobius"/>
    </source>
</evidence>
<dbReference type="GO" id="GO:0005886">
    <property type="term" value="C:plasma membrane"/>
    <property type="evidence" value="ECO:0007669"/>
    <property type="project" value="UniProtKB-SubCell"/>
</dbReference>
<feature type="transmembrane region" description="Helical" evidence="7">
    <location>
        <begin position="94"/>
        <end position="118"/>
    </location>
</feature>
<dbReference type="AlphaFoldDB" id="A0A381TIG2"/>
<feature type="domain" description="ABC transmembrane type-1" evidence="8">
    <location>
        <begin position="59"/>
        <end position="248"/>
    </location>
</feature>
<keyword evidence="4 7" id="KW-0812">Transmembrane</keyword>
<dbReference type="Pfam" id="PF00528">
    <property type="entry name" value="BPD_transp_1"/>
    <property type="match status" value="1"/>
</dbReference>
<keyword evidence="5 7" id="KW-1133">Transmembrane helix</keyword>
<dbReference type="PROSITE" id="PS50928">
    <property type="entry name" value="ABC_TM1"/>
    <property type="match status" value="1"/>
</dbReference>
<keyword evidence="3" id="KW-1003">Cell membrane</keyword>
<evidence type="ECO:0000256" key="4">
    <source>
        <dbReference type="ARBA" id="ARBA00022692"/>
    </source>
</evidence>
<dbReference type="SUPFAM" id="SSF161098">
    <property type="entry name" value="MetI-like"/>
    <property type="match status" value="1"/>
</dbReference>